<evidence type="ECO:0000313" key="1">
    <source>
        <dbReference type="EMBL" id="KAG2571082.1"/>
    </source>
</evidence>
<reference evidence="1" key="1">
    <citation type="submission" date="2020-05" db="EMBL/GenBank/DDBJ databases">
        <title>WGS assembly of Panicum virgatum.</title>
        <authorList>
            <person name="Lovell J.T."/>
            <person name="Jenkins J."/>
            <person name="Shu S."/>
            <person name="Juenger T.E."/>
            <person name="Schmutz J."/>
        </authorList>
    </citation>
    <scope>NUCLEOTIDE SEQUENCE</scope>
    <source>
        <strain evidence="1">AP13</strain>
    </source>
</reference>
<gene>
    <name evidence="1" type="ORF">PVAP13_7KG064300</name>
</gene>
<sequence length="106" mass="12219">MPRKDIIATVMGLYLSTETRENWSIKASQEVLERKYGNEMTQSDQDAFKVAFVIYIMSTLLSPGSKYDYVSVDYWDALVDPSSIGDFDWSDYVIKKLFQAVVKLKE</sequence>
<dbReference type="PANTHER" id="PTHR34835">
    <property type="entry name" value="OS07G0283600 PROTEIN-RELATED"/>
    <property type="match status" value="1"/>
</dbReference>
<keyword evidence="2" id="KW-1185">Reference proteome</keyword>
<dbReference type="AlphaFoldDB" id="A0A8T0QEY1"/>
<protein>
    <submittedName>
        <fullName evidence="1">Uncharacterized protein</fullName>
    </submittedName>
</protein>
<dbReference type="PANTHER" id="PTHR34835:SF69">
    <property type="entry name" value="UBIQUITIN-LIKE PROTEASE FAMILY PROFILE DOMAIN-CONTAINING PROTEIN"/>
    <property type="match status" value="1"/>
</dbReference>
<comment type="caution">
    <text evidence="1">The sequence shown here is derived from an EMBL/GenBank/DDBJ whole genome shotgun (WGS) entry which is preliminary data.</text>
</comment>
<dbReference type="EMBL" id="CM029049">
    <property type="protein sequence ID" value="KAG2571082.1"/>
    <property type="molecule type" value="Genomic_DNA"/>
</dbReference>
<evidence type="ECO:0000313" key="2">
    <source>
        <dbReference type="Proteomes" id="UP000823388"/>
    </source>
</evidence>
<accession>A0A8T0QEY1</accession>
<dbReference type="Proteomes" id="UP000823388">
    <property type="component" value="Chromosome 7K"/>
</dbReference>
<name>A0A8T0QEY1_PANVG</name>
<organism evidence="1 2">
    <name type="scientific">Panicum virgatum</name>
    <name type="common">Blackwell switchgrass</name>
    <dbReference type="NCBI Taxonomy" id="38727"/>
    <lineage>
        <taxon>Eukaryota</taxon>
        <taxon>Viridiplantae</taxon>
        <taxon>Streptophyta</taxon>
        <taxon>Embryophyta</taxon>
        <taxon>Tracheophyta</taxon>
        <taxon>Spermatophyta</taxon>
        <taxon>Magnoliopsida</taxon>
        <taxon>Liliopsida</taxon>
        <taxon>Poales</taxon>
        <taxon>Poaceae</taxon>
        <taxon>PACMAD clade</taxon>
        <taxon>Panicoideae</taxon>
        <taxon>Panicodae</taxon>
        <taxon>Paniceae</taxon>
        <taxon>Panicinae</taxon>
        <taxon>Panicum</taxon>
        <taxon>Panicum sect. Hiantes</taxon>
    </lineage>
</organism>
<proteinExistence type="predicted"/>